<evidence type="ECO:0000259" key="3">
    <source>
        <dbReference type="PROSITE" id="PS51186"/>
    </source>
</evidence>
<reference evidence="4 5" key="1">
    <citation type="submission" date="2018-04" db="EMBL/GenBank/DDBJ databases">
        <title>Adhaeribacter sp. HMF7616 genome sequencing and assembly.</title>
        <authorList>
            <person name="Kang H."/>
            <person name="Kang J."/>
            <person name="Cha I."/>
            <person name="Kim H."/>
            <person name="Joh K."/>
        </authorList>
    </citation>
    <scope>NUCLEOTIDE SEQUENCE [LARGE SCALE GENOMIC DNA]</scope>
    <source>
        <strain evidence="4 5">HMF7616</strain>
    </source>
</reference>
<gene>
    <name evidence="4" type="ORF">AHMF7616_03113</name>
</gene>
<accession>A0A369QNS3</accession>
<keyword evidence="5" id="KW-1185">Reference proteome</keyword>
<comment type="caution">
    <text evidence="4">The sequence shown here is derived from an EMBL/GenBank/DDBJ whole genome shotgun (WGS) entry which is preliminary data.</text>
</comment>
<evidence type="ECO:0000313" key="5">
    <source>
        <dbReference type="Proteomes" id="UP000253919"/>
    </source>
</evidence>
<dbReference type="EMBL" id="QASA01000001">
    <property type="protein sequence ID" value="RDC64499.1"/>
    <property type="molecule type" value="Genomic_DNA"/>
</dbReference>
<dbReference type="Gene3D" id="3.40.630.30">
    <property type="match status" value="1"/>
</dbReference>
<dbReference type="AlphaFoldDB" id="A0A369QNS3"/>
<protein>
    <recommendedName>
        <fullName evidence="3">N-acetyltransferase domain-containing protein</fullName>
    </recommendedName>
</protein>
<evidence type="ECO:0000256" key="1">
    <source>
        <dbReference type="ARBA" id="ARBA00022679"/>
    </source>
</evidence>
<dbReference type="Proteomes" id="UP000253919">
    <property type="component" value="Unassembled WGS sequence"/>
</dbReference>
<dbReference type="GO" id="GO:0016747">
    <property type="term" value="F:acyltransferase activity, transferring groups other than amino-acyl groups"/>
    <property type="evidence" value="ECO:0007669"/>
    <property type="project" value="InterPro"/>
</dbReference>
<sequence>MNADLSTINKNTVIRPAQFPDDLPAILYLAEQTWAPTYQHILAPEQVTYMFQKIYQPAALEKQASEGQQFLLLLQDQKPAGFAAYSRQDEATIFKLNKLYILPAFHRYGFGKLLISVVEEAVKKAGGTTLLLNVNRYNPAKSFYEKCGYAVAYQEDVPIGPYFMNDYVMQKELEVSFD</sequence>
<dbReference type="CDD" id="cd04301">
    <property type="entry name" value="NAT_SF"/>
    <property type="match status" value="1"/>
</dbReference>
<dbReference type="OrthoDB" id="9800604at2"/>
<name>A0A369QNS3_9BACT</name>
<dbReference type="InterPro" id="IPR050832">
    <property type="entry name" value="Bact_Acetyltransf"/>
</dbReference>
<keyword evidence="1" id="KW-0808">Transferase</keyword>
<dbReference type="SUPFAM" id="SSF55729">
    <property type="entry name" value="Acyl-CoA N-acyltransferases (Nat)"/>
    <property type="match status" value="1"/>
</dbReference>
<dbReference type="RefSeq" id="WP_115373645.1">
    <property type="nucleotide sequence ID" value="NZ_QASA01000001.1"/>
</dbReference>
<feature type="domain" description="N-acetyltransferase" evidence="3">
    <location>
        <begin position="12"/>
        <end position="174"/>
    </location>
</feature>
<proteinExistence type="predicted"/>
<evidence type="ECO:0000256" key="2">
    <source>
        <dbReference type="ARBA" id="ARBA00023315"/>
    </source>
</evidence>
<dbReference type="Pfam" id="PF13673">
    <property type="entry name" value="Acetyltransf_10"/>
    <property type="match status" value="1"/>
</dbReference>
<dbReference type="PANTHER" id="PTHR43877">
    <property type="entry name" value="AMINOALKYLPHOSPHONATE N-ACETYLTRANSFERASE-RELATED-RELATED"/>
    <property type="match status" value="1"/>
</dbReference>
<keyword evidence="2" id="KW-0012">Acyltransferase</keyword>
<organism evidence="4 5">
    <name type="scientific">Adhaeribacter pallidiroseus</name>
    <dbReference type="NCBI Taxonomy" id="2072847"/>
    <lineage>
        <taxon>Bacteria</taxon>
        <taxon>Pseudomonadati</taxon>
        <taxon>Bacteroidota</taxon>
        <taxon>Cytophagia</taxon>
        <taxon>Cytophagales</taxon>
        <taxon>Hymenobacteraceae</taxon>
        <taxon>Adhaeribacter</taxon>
    </lineage>
</organism>
<dbReference type="InterPro" id="IPR016181">
    <property type="entry name" value="Acyl_CoA_acyltransferase"/>
</dbReference>
<evidence type="ECO:0000313" key="4">
    <source>
        <dbReference type="EMBL" id="RDC64499.1"/>
    </source>
</evidence>
<dbReference type="PROSITE" id="PS51186">
    <property type="entry name" value="GNAT"/>
    <property type="match status" value="1"/>
</dbReference>
<dbReference type="InterPro" id="IPR000182">
    <property type="entry name" value="GNAT_dom"/>
</dbReference>